<dbReference type="OMA" id="ISWHERK"/>
<proteinExistence type="inferred from homology"/>
<keyword evidence="7 12" id="KW-0067">ATP-binding</keyword>
<dbReference type="InterPro" id="IPR003593">
    <property type="entry name" value="AAA+_ATPase"/>
</dbReference>
<keyword evidence="9" id="KW-0496">Mitochondrion</keyword>
<evidence type="ECO:0000256" key="2">
    <source>
        <dbReference type="ARBA" id="ARBA00007448"/>
    </source>
</evidence>
<dbReference type="SMART" id="SM00382">
    <property type="entry name" value="AAA"/>
    <property type="match status" value="1"/>
</dbReference>
<dbReference type="GO" id="GO:0005743">
    <property type="term" value="C:mitochondrial inner membrane"/>
    <property type="evidence" value="ECO:0007669"/>
    <property type="project" value="UniProtKB-SubCell"/>
</dbReference>
<keyword evidence="16" id="KW-1185">Reference proteome</keyword>
<dbReference type="Pfam" id="PF08740">
    <property type="entry name" value="BCS1_N"/>
    <property type="match status" value="1"/>
</dbReference>
<evidence type="ECO:0000256" key="8">
    <source>
        <dbReference type="ARBA" id="ARBA00022989"/>
    </source>
</evidence>
<accession>S7RBD5</accession>
<evidence type="ECO:0000256" key="1">
    <source>
        <dbReference type="ARBA" id="ARBA00004434"/>
    </source>
</evidence>
<dbReference type="RefSeq" id="XP_007869889.1">
    <property type="nucleotide sequence ID" value="XM_007871698.1"/>
</dbReference>
<evidence type="ECO:0000259" key="13">
    <source>
        <dbReference type="SMART" id="SM00382"/>
    </source>
</evidence>
<dbReference type="OrthoDB" id="10251412at2759"/>
<organism evidence="15 16">
    <name type="scientific">Gloeophyllum trabeum (strain ATCC 11539 / FP-39264 / Madison 617)</name>
    <name type="common">Brown rot fungus</name>
    <dbReference type="NCBI Taxonomy" id="670483"/>
    <lineage>
        <taxon>Eukaryota</taxon>
        <taxon>Fungi</taxon>
        <taxon>Dikarya</taxon>
        <taxon>Basidiomycota</taxon>
        <taxon>Agaricomycotina</taxon>
        <taxon>Agaricomycetes</taxon>
        <taxon>Gloeophyllales</taxon>
        <taxon>Gloeophyllaceae</taxon>
        <taxon>Gloeophyllum</taxon>
    </lineage>
</organism>
<dbReference type="InterPro" id="IPR014851">
    <property type="entry name" value="BCS1_N"/>
</dbReference>
<sequence length="499" mass="56501">MNTTDVAVEGSIFHLPFLATFPSPAIREYIRIFALGLILSLFRDSIAAIRERILSIFFLTASFREDTVAYSWMMVWLSQQPTWRNARRVEVTTRDLLSVGIKSVWDHSRKEDSSSDKMWRRMTFLPSLGFSHMMWYHRHLVLVYREKENIQSEFTQSQIETLTIRIFTFDHAILSTLLQQAKNTFDAVHSQATSVFIYDTMPMGRWKQLGSFQRRPFDSLILEPGVKESVVEDARDFLNSRDWYHRRGIPFRRGYLLYGAPGSGKSSLIQCVAGELGLDVYIISIKKERLDDSGLMQLMGELPERCIAIMEDIDVAFKQELTREAGDGEGKSENDGKAQAPVVAIGPPKDGSVTLSGLLNAIDGVGAQEGRILFATTNKYLALDPALCRPGRMDRHIEFKHASRYQARELFRTFYAPGDDAPMNPNGSLMHDFKTSDSKHEVSDLASQFADAVPDESFSMASLQGYLMMYKTSHQEAATNIADWVVKETEAQAKKSGKI</sequence>
<keyword evidence="5" id="KW-0999">Mitochondrion inner membrane</keyword>
<dbReference type="SMART" id="SM01024">
    <property type="entry name" value="BCS1_N"/>
    <property type="match status" value="1"/>
</dbReference>
<evidence type="ECO:0000256" key="3">
    <source>
        <dbReference type="ARBA" id="ARBA00022692"/>
    </source>
</evidence>
<dbReference type="GO" id="GO:0005524">
    <property type="term" value="F:ATP binding"/>
    <property type="evidence" value="ECO:0007669"/>
    <property type="project" value="UniProtKB-KW"/>
</dbReference>
<evidence type="ECO:0000256" key="12">
    <source>
        <dbReference type="RuleBase" id="RU003651"/>
    </source>
</evidence>
<evidence type="ECO:0000256" key="10">
    <source>
        <dbReference type="ARBA" id="ARBA00023136"/>
    </source>
</evidence>
<name>S7RBD5_GLOTA</name>
<dbReference type="InterPro" id="IPR003960">
    <property type="entry name" value="ATPase_AAA_CS"/>
</dbReference>
<dbReference type="Gene3D" id="3.40.50.300">
    <property type="entry name" value="P-loop containing nucleotide triphosphate hydrolases"/>
    <property type="match status" value="1"/>
</dbReference>
<dbReference type="GeneID" id="19306599"/>
<protein>
    <submittedName>
        <fullName evidence="15">p-loop containing nucleoside triphosphate hydrolase protein</fullName>
    </submittedName>
</protein>
<dbReference type="Pfam" id="PF25426">
    <property type="entry name" value="AAA_lid_BCS1"/>
    <property type="match status" value="1"/>
</dbReference>
<comment type="catalytic activity">
    <reaction evidence="11">
        <text>ATP + H2O = ADP + phosphate + H(+)</text>
        <dbReference type="Rhea" id="RHEA:13065"/>
        <dbReference type="ChEBI" id="CHEBI:15377"/>
        <dbReference type="ChEBI" id="CHEBI:15378"/>
        <dbReference type="ChEBI" id="CHEBI:30616"/>
        <dbReference type="ChEBI" id="CHEBI:43474"/>
        <dbReference type="ChEBI" id="CHEBI:456216"/>
    </reaction>
    <physiologicalReaction direction="left-to-right" evidence="11">
        <dbReference type="Rhea" id="RHEA:13066"/>
    </physiologicalReaction>
</comment>
<feature type="domain" description="BCS1 N-terminal" evidence="14">
    <location>
        <begin position="33"/>
        <end position="220"/>
    </location>
</feature>
<comment type="subcellular location">
    <subcellularLocation>
        <location evidence="1">Mitochondrion inner membrane</location>
        <topology evidence="1">Single-pass membrane protein</topology>
    </subcellularLocation>
</comment>
<evidence type="ECO:0000259" key="14">
    <source>
        <dbReference type="SMART" id="SM01024"/>
    </source>
</evidence>
<reference evidence="15 16" key="1">
    <citation type="journal article" date="2012" name="Science">
        <title>The Paleozoic origin of enzymatic lignin decomposition reconstructed from 31 fungal genomes.</title>
        <authorList>
            <person name="Floudas D."/>
            <person name="Binder M."/>
            <person name="Riley R."/>
            <person name="Barry K."/>
            <person name="Blanchette R.A."/>
            <person name="Henrissat B."/>
            <person name="Martinez A.T."/>
            <person name="Otillar R."/>
            <person name="Spatafora J.W."/>
            <person name="Yadav J.S."/>
            <person name="Aerts A."/>
            <person name="Benoit I."/>
            <person name="Boyd A."/>
            <person name="Carlson A."/>
            <person name="Copeland A."/>
            <person name="Coutinho P.M."/>
            <person name="de Vries R.P."/>
            <person name="Ferreira P."/>
            <person name="Findley K."/>
            <person name="Foster B."/>
            <person name="Gaskell J."/>
            <person name="Glotzer D."/>
            <person name="Gorecki P."/>
            <person name="Heitman J."/>
            <person name="Hesse C."/>
            <person name="Hori C."/>
            <person name="Igarashi K."/>
            <person name="Jurgens J.A."/>
            <person name="Kallen N."/>
            <person name="Kersten P."/>
            <person name="Kohler A."/>
            <person name="Kuees U."/>
            <person name="Kumar T.K.A."/>
            <person name="Kuo A."/>
            <person name="LaButti K."/>
            <person name="Larrondo L.F."/>
            <person name="Lindquist E."/>
            <person name="Ling A."/>
            <person name="Lombard V."/>
            <person name="Lucas S."/>
            <person name="Lundell T."/>
            <person name="Martin R."/>
            <person name="McLaughlin D.J."/>
            <person name="Morgenstern I."/>
            <person name="Morin E."/>
            <person name="Murat C."/>
            <person name="Nagy L.G."/>
            <person name="Nolan M."/>
            <person name="Ohm R.A."/>
            <person name="Patyshakuliyeva A."/>
            <person name="Rokas A."/>
            <person name="Ruiz-Duenas F.J."/>
            <person name="Sabat G."/>
            <person name="Salamov A."/>
            <person name="Samejima M."/>
            <person name="Schmutz J."/>
            <person name="Slot J.C."/>
            <person name="St John F."/>
            <person name="Stenlid J."/>
            <person name="Sun H."/>
            <person name="Sun S."/>
            <person name="Syed K."/>
            <person name="Tsang A."/>
            <person name="Wiebenga A."/>
            <person name="Young D."/>
            <person name="Pisabarro A."/>
            <person name="Eastwood D.C."/>
            <person name="Martin F."/>
            <person name="Cullen D."/>
            <person name="Grigoriev I.V."/>
            <person name="Hibbett D.S."/>
        </authorList>
    </citation>
    <scope>NUCLEOTIDE SEQUENCE [LARGE SCALE GENOMIC DNA]</scope>
    <source>
        <strain evidence="15 16">ATCC 11539</strain>
    </source>
</reference>
<dbReference type="Pfam" id="PF00004">
    <property type="entry name" value="AAA"/>
    <property type="match status" value="1"/>
</dbReference>
<dbReference type="eggNOG" id="KOG0743">
    <property type="taxonomic scope" value="Eukaryota"/>
</dbReference>
<evidence type="ECO:0000313" key="15">
    <source>
        <dbReference type="EMBL" id="EPQ51535.1"/>
    </source>
</evidence>
<evidence type="ECO:0000256" key="9">
    <source>
        <dbReference type="ARBA" id="ARBA00023128"/>
    </source>
</evidence>
<evidence type="ECO:0000256" key="4">
    <source>
        <dbReference type="ARBA" id="ARBA00022741"/>
    </source>
</evidence>
<dbReference type="InterPro" id="IPR027417">
    <property type="entry name" value="P-loop_NTPase"/>
</dbReference>
<evidence type="ECO:0000256" key="5">
    <source>
        <dbReference type="ARBA" id="ARBA00022792"/>
    </source>
</evidence>
<evidence type="ECO:0000256" key="6">
    <source>
        <dbReference type="ARBA" id="ARBA00022801"/>
    </source>
</evidence>
<dbReference type="PROSITE" id="PS00674">
    <property type="entry name" value="AAA"/>
    <property type="match status" value="1"/>
</dbReference>
<keyword evidence="6 15" id="KW-0378">Hydrolase</keyword>
<dbReference type="HOGENOM" id="CLU_010189_3_2_1"/>
<dbReference type="InterPro" id="IPR057495">
    <property type="entry name" value="AAA_lid_BCS1"/>
</dbReference>
<dbReference type="PANTHER" id="PTHR23070">
    <property type="entry name" value="BCS1 AAA-TYPE ATPASE"/>
    <property type="match status" value="1"/>
</dbReference>
<evidence type="ECO:0000256" key="11">
    <source>
        <dbReference type="ARBA" id="ARBA00048778"/>
    </source>
</evidence>
<dbReference type="AlphaFoldDB" id="S7RBD5"/>
<dbReference type="GO" id="GO:0016887">
    <property type="term" value="F:ATP hydrolysis activity"/>
    <property type="evidence" value="ECO:0007669"/>
    <property type="project" value="InterPro"/>
</dbReference>
<evidence type="ECO:0000256" key="7">
    <source>
        <dbReference type="ARBA" id="ARBA00022840"/>
    </source>
</evidence>
<dbReference type="SUPFAM" id="SSF52540">
    <property type="entry name" value="P-loop containing nucleoside triphosphate hydrolases"/>
    <property type="match status" value="1"/>
</dbReference>
<keyword evidence="8" id="KW-1133">Transmembrane helix</keyword>
<keyword evidence="4 12" id="KW-0547">Nucleotide-binding</keyword>
<dbReference type="InterPro" id="IPR050747">
    <property type="entry name" value="Mitochondrial_chaperone_BCS1"/>
</dbReference>
<feature type="domain" description="AAA+ ATPase" evidence="13">
    <location>
        <begin position="251"/>
        <end position="403"/>
    </location>
</feature>
<comment type="similarity">
    <text evidence="2">Belongs to the AAA ATPase family. BCS1 subfamily.</text>
</comment>
<keyword evidence="10" id="KW-0472">Membrane</keyword>
<evidence type="ECO:0000313" key="16">
    <source>
        <dbReference type="Proteomes" id="UP000030669"/>
    </source>
</evidence>
<dbReference type="InterPro" id="IPR003959">
    <property type="entry name" value="ATPase_AAA_core"/>
</dbReference>
<dbReference type="EMBL" id="KB469310">
    <property type="protein sequence ID" value="EPQ51535.1"/>
    <property type="molecule type" value="Genomic_DNA"/>
</dbReference>
<dbReference type="Proteomes" id="UP000030669">
    <property type="component" value="Unassembled WGS sequence"/>
</dbReference>
<dbReference type="KEGG" id="gtr:GLOTRDRAFT_48749"/>
<gene>
    <name evidence="15" type="ORF">GLOTRDRAFT_48749</name>
</gene>
<keyword evidence="3" id="KW-0812">Transmembrane</keyword>
<dbReference type="STRING" id="670483.S7RBD5"/>